<accession>A0AAD6TI48</accession>
<keyword evidence="2" id="KW-1185">Reference proteome</keyword>
<dbReference type="AlphaFoldDB" id="A0AAD6TI48"/>
<protein>
    <submittedName>
        <fullName evidence="1">Uncharacterized protein</fullName>
    </submittedName>
</protein>
<proteinExistence type="predicted"/>
<evidence type="ECO:0000313" key="1">
    <source>
        <dbReference type="EMBL" id="KAJ7044322.1"/>
    </source>
</evidence>
<evidence type="ECO:0000313" key="2">
    <source>
        <dbReference type="Proteomes" id="UP001218188"/>
    </source>
</evidence>
<name>A0AAD6TI48_9AGAR</name>
<organism evidence="1 2">
    <name type="scientific">Mycena alexandri</name>
    <dbReference type="NCBI Taxonomy" id="1745969"/>
    <lineage>
        <taxon>Eukaryota</taxon>
        <taxon>Fungi</taxon>
        <taxon>Dikarya</taxon>
        <taxon>Basidiomycota</taxon>
        <taxon>Agaricomycotina</taxon>
        <taxon>Agaricomycetes</taxon>
        <taxon>Agaricomycetidae</taxon>
        <taxon>Agaricales</taxon>
        <taxon>Marasmiineae</taxon>
        <taxon>Mycenaceae</taxon>
        <taxon>Mycena</taxon>
    </lineage>
</organism>
<dbReference type="EMBL" id="JARJCM010000007">
    <property type="protein sequence ID" value="KAJ7044322.1"/>
    <property type="molecule type" value="Genomic_DNA"/>
</dbReference>
<dbReference type="Proteomes" id="UP001218188">
    <property type="component" value="Unassembled WGS sequence"/>
</dbReference>
<gene>
    <name evidence="1" type="ORF">C8F04DRAFT_1174757</name>
</gene>
<comment type="caution">
    <text evidence="1">The sequence shown here is derived from an EMBL/GenBank/DDBJ whole genome shotgun (WGS) entry which is preliminary data.</text>
</comment>
<sequence length="253" mass="27717">MCRVNAASMPRQCAPVRAAPRHFLQTGRIDAECNAGCAGVGKWLGWCQSEVGRKELYFSKEGRGRKKGEVGDGWGHSAGVFRSKPVKAIKTGQSATILGILEAQSQGFTGWYKSQARGISNQTTFCSRIITIADGAKIKTGRISFPTSQNQIGLLRIGKNESEPSFRVKKNDALEFITLLSDYHHSTVKDREDDSNNIHKNVKLSDSFPSWFAGESFIYSAGAGCGSTGGMSWHATTFSNYPYLVWNRLIIAP</sequence>
<reference evidence="1" key="1">
    <citation type="submission" date="2023-03" db="EMBL/GenBank/DDBJ databases">
        <title>Massive genome expansion in bonnet fungi (Mycena s.s.) driven by repeated elements and novel gene families across ecological guilds.</title>
        <authorList>
            <consortium name="Lawrence Berkeley National Laboratory"/>
            <person name="Harder C.B."/>
            <person name="Miyauchi S."/>
            <person name="Viragh M."/>
            <person name="Kuo A."/>
            <person name="Thoen E."/>
            <person name="Andreopoulos B."/>
            <person name="Lu D."/>
            <person name="Skrede I."/>
            <person name="Drula E."/>
            <person name="Henrissat B."/>
            <person name="Morin E."/>
            <person name="Kohler A."/>
            <person name="Barry K."/>
            <person name="LaButti K."/>
            <person name="Morin E."/>
            <person name="Salamov A."/>
            <person name="Lipzen A."/>
            <person name="Mereny Z."/>
            <person name="Hegedus B."/>
            <person name="Baldrian P."/>
            <person name="Stursova M."/>
            <person name="Weitz H."/>
            <person name="Taylor A."/>
            <person name="Grigoriev I.V."/>
            <person name="Nagy L.G."/>
            <person name="Martin F."/>
            <person name="Kauserud H."/>
        </authorList>
    </citation>
    <scope>NUCLEOTIDE SEQUENCE</scope>
    <source>
        <strain evidence="1">CBHHK200</strain>
    </source>
</reference>